<dbReference type="AlphaFoldDB" id="I0Z598"/>
<dbReference type="OrthoDB" id="6334211at2759"/>
<evidence type="ECO:0000256" key="3">
    <source>
        <dbReference type="ARBA" id="ARBA00022679"/>
    </source>
</evidence>
<protein>
    <recommendedName>
        <fullName evidence="8">Guanylate kinase 1</fullName>
        <ecNumber evidence="2">2.7.4.8</ecNumber>
    </recommendedName>
    <alternativeName>
        <fullName evidence="9">GMP kinase 1</fullName>
    </alternativeName>
</protein>
<dbReference type="InterPro" id="IPR008144">
    <property type="entry name" value="Guanylate_kin-like_dom"/>
</dbReference>
<proteinExistence type="inferred from homology"/>
<accession>I0Z598</accession>
<dbReference type="Proteomes" id="UP000007264">
    <property type="component" value="Unassembled WGS sequence"/>
</dbReference>
<dbReference type="InterPro" id="IPR017665">
    <property type="entry name" value="Guanylate_kinase"/>
</dbReference>
<feature type="compositionally biased region" description="Low complexity" evidence="10">
    <location>
        <begin position="8"/>
        <end position="20"/>
    </location>
</feature>
<feature type="region of interest" description="Disordered" evidence="10">
    <location>
        <begin position="1"/>
        <end position="20"/>
    </location>
</feature>
<evidence type="ECO:0000256" key="5">
    <source>
        <dbReference type="ARBA" id="ARBA00022777"/>
    </source>
</evidence>
<keyword evidence="3" id="KW-0808">Transferase</keyword>
<evidence type="ECO:0000259" key="11">
    <source>
        <dbReference type="PROSITE" id="PS50052"/>
    </source>
</evidence>
<dbReference type="KEGG" id="csl:COCSUDRAFT_13055"/>
<dbReference type="EMBL" id="AGSI01000003">
    <property type="protein sequence ID" value="EIE25817.1"/>
    <property type="molecule type" value="Genomic_DNA"/>
</dbReference>
<dbReference type="Gene3D" id="3.30.63.10">
    <property type="entry name" value="Guanylate Kinase phosphate binding domain"/>
    <property type="match status" value="1"/>
</dbReference>
<name>I0Z598_COCSC</name>
<dbReference type="FunFam" id="3.40.50.300:FF:000776">
    <property type="entry name" value="Guanylate kinase 2"/>
    <property type="match status" value="1"/>
</dbReference>
<dbReference type="SMART" id="SM00072">
    <property type="entry name" value="GuKc"/>
    <property type="match status" value="1"/>
</dbReference>
<dbReference type="GO" id="GO:0005524">
    <property type="term" value="F:ATP binding"/>
    <property type="evidence" value="ECO:0007669"/>
    <property type="project" value="UniProtKB-KW"/>
</dbReference>
<dbReference type="STRING" id="574566.I0Z598"/>
<dbReference type="eggNOG" id="KOG0707">
    <property type="taxonomic scope" value="Eukaryota"/>
</dbReference>
<dbReference type="PROSITE" id="PS50052">
    <property type="entry name" value="GUANYLATE_KINASE_2"/>
    <property type="match status" value="1"/>
</dbReference>
<dbReference type="InterPro" id="IPR008145">
    <property type="entry name" value="GK/Ca_channel_bsu"/>
</dbReference>
<organism evidence="12 13">
    <name type="scientific">Coccomyxa subellipsoidea (strain C-169)</name>
    <name type="common">Green microalga</name>
    <dbReference type="NCBI Taxonomy" id="574566"/>
    <lineage>
        <taxon>Eukaryota</taxon>
        <taxon>Viridiplantae</taxon>
        <taxon>Chlorophyta</taxon>
        <taxon>core chlorophytes</taxon>
        <taxon>Trebouxiophyceae</taxon>
        <taxon>Trebouxiophyceae incertae sedis</taxon>
        <taxon>Coccomyxaceae</taxon>
        <taxon>Coccomyxa</taxon>
        <taxon>Coccomyxa subellipsoidea</taxon>
    </lineage>
</organism>
<feature type="domain" description="Guanylate kinase-like" evidence="11">
    <location>
        <begin position="28"/>
        <end position="209"/>
    </location>
</feature>
<dbReference type="NCBIfam" id="TIGR03263">
    <property type="entry name" value="guanyl_kin"/>
    <property type="match status" value="1"/>
</dbReference>
<dbReference type="PROSITE" id="PS00856">
    <property type="entry name" value="GUANYLATE_KINASE_1"/>
    <property type="match status" value="1"/>
</dbReference>
<keyword evidence="5 12" id="KW-0418">Kinase</keyword>
<evidence type="ECO:0000256" key="1">
    <source>
        <dbReference type="ARBA" id="ARBA00005790"/>
    </source>
</evidence>
<comment type="catalytic activity">
    <reaction evidence="7">
        <text>GMP + ATP = GDP + ADP</text>
        <dbReference type="Rhea" id="RHEA:20780"/>
        <dbReference type="ChEBI" id="CHEBI:30616"/>
        <dbReference type="ChEBI" id="CHEBI:58115"/>
        <dbReference type="ChEBI" id="CHEBI:58189"/>
        <dbReference type="ChEBI" id="CHEBI:456216"/>
        <dbReference type="EC" id="2.7.4.8"/>
    </reaction>
</comment>
<evidence type="ECO:0000256" key="2">
    <source>
        <dbReference type="ARBA" id="ARBA00012961"/>
    </source>
</evidence>
<comment type="similarity">
    <text evidence="1">Belongs to the guanylate kinase family.</text>
</comment>
<dbReference type="EC" id="2.7.4.8" evidence="2"/>
<evidence type="ECO:0000256" key="9">
    <source>
        <dbReference type="ARBA" id="ARBA00081967"/>
    </source>
</evidence>
<dbReference type="PANTHER" id="PTHR23117:SF13">
    <property type="entry name" value="GUANYLATE KINASE"/>
    <property type="match status" value="1"/>
</dbReference>
<dbReference type="HAMAP" id="MF_00328">
    <property type="entry name" value="Guanylate_kinase"/>
    <property type="match status" value="1"/>
</dbReference>
<keyword evidence="6" id="KW-0067">ATP-binding</keyword>
<dbReference type="GeneID" id="17043821"/>
<evidence type="ECO:0000256" key="6">
    <source>
        <dbReference type="ARBA" id="ARBA00022840"/>
    </source>
</evidence>
<dbReference type="FunFam" id="3.30.63.10:FF:000002">
    <property type="entry name" value="Guanylate kinase 1"/>
    <property type="match status" value="1"/>
</dbReference>
<dbReference type="CDD" id="cd00071">
    <property type="entry name" value="GMPK"/>
    <property type="match status" value="1"/>
</dbReference>
<dbReference type="GO" id="GO:0005829">
    <property type="term" value="C:cytosol"/>
    <property type="evidence" value="ECO:0007669"/>
    <property type="project" value="TreeGrafter"/>
</dbReference>
<dbReference type="InterPro" id="IPR027417">
    <property type="entry name" value="P-loop_NTPase"/>
</dbReference>
<sequence>MGGTFSSEAEGQGQENGQQTNNKIAERPSALVICGPSGVGKGTLIKKLMDGSPLFGFSCSHTTRAPREGEQHGVHYHFVSKADFEKGIEEGLFLEYARVHSNIYGTSFQAVEDVASSGKCCILDIDVQGARLVRRSAQKAIFVFVAPPSTEALEQRLRGRGTESEEQVQERLQAAKEEIASIKEQGLYDYVIFNDDLEDAFAQLTLVARRALAGQVGNGSGSISGPVTLVADEDPAAAASTSSAEPPAEPPADQANVRPLPLPCMCKSWGVD</sequence>
<feature type="compositionally biased region" description="Low complexity" evidence="10">
    <location>
        <begin position="236"/>
        <end position="246"/>
    </location>
</feature>
<comment type="caution">
    <text evidence="12">The sequence shown here is derived from an EMBL/GenBank/DDBJ whole genome shotgun (WGS) entry which is preliminary data.</text>
</comment>
<dbReference type="GO" id="GO:0004385">
    <property type="term" value="F:GMP kinase activity"/>
    <property type="evidence" value="ECO:0007669"/>
    <property type="project" value="UniProtKB-EC"/>
</dbReference>
<dbReference type="Pfam" id="PF00625">
    <property type="entry name" value="Guanylate_kin"/>
    <property type="match status" value="1"/>
</dbReference>
<evidence type="ECO:0000256" key="4">
    <source>
        <dbReference type="ARBA" id="ARBA00022741"/>
    </source>
</evidence>
<dbReference type="SUPFAM" id="SSF52540">
    <property type="entry name" value="P-loop containing nucleoside triphosphate hydrolases"/>
    <property type="match status" value="1"/>
</dbReference>
<reference evidence="12 13" key="1">
    <citation type="journal article" date="2012" name="Genome Biol.">
        <title>The genome of the polar eukaryotic microalga coccomyxa subellipsoidea reveals traits of cold adaptation.</title>
        <authorList>
            <person name="Blanc G."/>
            <person name="Agarkova I."/>
            <person name="Grimwood J."/>
            <person name="Kuo A."/>
            <person name="Brueggeman A."/>
            <person name="Dunigan D."/>
            <person name="Gurnon J."/>
            <person name="Ladunga I."/>
            <person name="Lindquist E."/>
            <person name="Lucas S."/>
            <person name="Pangilinan J."/>
            <person name="Proschold T."/>
            <person name="Salamov A."/>
            <person name="Schmutz J."/>
            <person name="Weeks D."/>
            <person name="Yamada T."/>
            <person name="Claverie J.M."/>
            <person name="Grigoriev I."/>
            <person name="Van Etten J."/>
            <person name="Lomsadze A."/>
            <person name="Borodovsky M."/>
        </authorList>
    </citation>
    <scope>NUCLEOTIDE SEQUENCE [LARGE SCALE GENOMIC DNA]</scope>
    <source>
        <strain evidence="12 13">C-169</strain>
    </source>
</reference>
<keyword evidence="13" id="KW-1185">Reference proteome</keyword>
<gene>
    <name evidence="12" type="ORF">COCSUDRAFT_13055</name>
</gene>
<dbReference type="RefSeq" id="XP_005650361.1">
    <property type="nucleotide sequence ID" value="XM_005650304.1"/>
</dbReference>
<evidence type="ECO:0000256" key="8">
    <source>
        <dbReference type="ARBA" id="ARBA00067520"/>
    </source>
</evidence>
<evidence type="ECO:0000256" key="7">
    <source>
        <dbReference type="ARBA" id="ARBA00048594"/>
    </source>
</evidence>
<dbReference type="PANTHER" id="PTHR23117">
    <property type="entry name" value="GUANYLATE KINASE-RELATED"/>
    <property type="match status" value="1"/>
</dbReference>
<evidence type="ECO:0000313" key="12">
    <source>
        <dbReference type="EMBL" id="EIE25817.1"/>
    </source>
</evidence>
<dbReference type="Gene3D" id="3.40.50.300">
    <property type="entry name" value="P-loop containing nucleotide triphosphate hydrolases"/>
    <property type="match status" value="1"/>
</dbReference>
<evidence type="ECO:0000256" key="10">
    <source>
        <dbReference type="SAM" id="MobiDB-lite"/>
    </source>
</evidence>
<evidence type="ECO:0000313" key="13">
    <source>
        <dbReference type="Proteomes" id="UP000007264"/>
    </source>
</evidence>
<dbReference type="InterPro" id="IPR020590">
    <property type="entry name" value="Guanylate_kinase_CS"/>
</dbReference>
<feature type="region of interest" description="Disordered" evidence="10">
    <location>
        <begin position="234"/>
        <end position="259"/>
    </location>
</feature>
<keyword evidence="4" id="KW-0547">Nucleotide-binding</keyword>